<gene>
    <name evidence="1" type="ORF">K1W69_19540</name>
</gene>
<dbReference type="Proteomes" id="UP001196509">
    <property type="component" value="Unassembled WGS sequence"/>
</dbReference>
<comment type="caution">
    <text evidence="1">The sequence shown here is derived from an EMBL/GenBank/DDBJ whole genome shotgun (WGS) entry which is preliminary data.</text>
</comment>
<proteinExistence type="predicted"/>
<accession>A0AAE3D2Q6</accession>
<dbReference type="AlphaFoldDB" id="A0AAE3D2Q6"/>
<name>A0AAE3D2Q6_9HYPH</name>
<dbReference type="EMBL" id="JAICBX010000004">
    <property type="protein sequence ID" value="MBW8639397.1"/>
    <property type="molecule type" value="Genomic_DNA"/>
</dbReference>
<sequence length="80" mass="9281">MRNLNCVQITKREADLEARNRKAEEVINSNRTRNQVGGYLGALYVAPVVAIEIDEDRKAQIDKNQREVDQLKQLQRVKRC</sequence>
<evidence type="ECO:0000313" key="1">
    <source>
        <dbReference type="EMBL" id="MBW8639397.1"/>
    </source>
</evidence>
<reference evidence="1" key="1">
    <citation type="submission" date="2021-08" db="EMBL/GenBank/DDBJ databases">
        <title>Hoeflea bacterium WL0058 sp. nov., isolated from the sediment.</title>
        <authorList>
            <person name="Wang L."/>
            <person name="Zhang D."/>
        </authorList>
    </citation>
    <scope>NUCLEOTIDE SEQUENCE</scope>
    <source>
        <strain evidence="1">WL0058</strain>
    </source>
</reference>
<protein>
    <submittedName>
        <fullName evidence="1">Uncharacterized protein</fullName>
    </submittedName>
</protein>
<keyword evidence="2" id="KW-1185">Reference proteome</keyword>
<dbReference type="RefSeq" id="WP_220230130.1">
    <property type="nucleotide sequence ID" value="NZ_JAICBX010000004.1"/>
</dbReference>
<organism evidence="1 2">
    <name type="scientific">Flavimaribacter sediminis</name>
    <dbReference type="NCBI Taxonomy" id="2865987"/>
    <lineage>
        <taxon>Bacteria</taxon>
        <taxon>Pseudomonadati</taxon>
        <taxon>Pseudomonadota</taxon>
        <taxon>Alphaproteobacteria</taxon>
        <taxon>Hyphomicrobiales</taxon>
        <taxon>Rhizobiaceae</taxon>
        <taxon>Flavimaribacter</taxon>
    </lineage>
</organism>
<evidence type="ECO:0000313" key="2">
    <source>
        <dbReference type="Proteomes" id="UP001196509"/>
    </source>
</evidence>